<gene>
    <name evidence="12" type="primary">zgc:113337</name>
</gene>
<evidence type="ECO:0000256" key="7">
    <source>
        <dbReference type="ARBA" id="ARBA00023180"/>
    </source>
</evidence>
<dbReference type="AlphaFoldDB" id="A0A8C9SMF8"/>
<evidence type="ECO:0000256" key="9">
    <source>
        <dbReference type="SAM" id="Phobius"/>
    </source>
</evidence>
<keyword evidence="4 9" id="KW-1133">Transmembrane helix</keyword>
<dbReference type="InterPro" id="IPR007110">
    <property type="entry name" value="Ig-like_dom"/>
</dbReference>
<feature type="domain" description="Ig-like" evidence="11">
    <location>
        <begin position="133"/>
        <end position="238"/>
    </location>
</feature>
<keyword evidence="7" id="KW-0325">Glycoprotein</keyword>
<dbReference type="SMART" id="SM00406">
    <property type="entry name" value="IGv"/>
    <property type="match status" value="2"/>
</dbReference>
<reference evidence="12 13" key="1">
    <citation type="submission" date="2019-04" db="EMBL/GenBank/DDBJ databases">
        <authorList>
            <consortium name="Wellcome Sanger Institute Data Sharing"/>
        </authorList>
    </citation>
    <scope>NUCLEOTIDE SEQUENCE [LARGE SCALE GENOMIC DNA]</scope>
</reference>
<evidence type="ECO:0000313" key="13">
    <source>
        <dbReference type="Proteomes" id="UP000694397"/>
    </source>
</evidence>
<feature type="domain" description="Ig-like" evidence="11">
    <location>
        <begin position="245"/>
        <end position="331"/>
    </location>
</feature>
<dbReference type="Pfam" id="PF07686">
    <property type="entry name" value="V-set"/>
    <property type="match status" value="2"/>
</dbReference>
<dbReference type="PANTHER" id="PTHR46841:SF4">
    <property type="entry name" value="SC:D189"/>
    <property type="match status" value="1"/>
</dbReference>
<organism evidence="12 13">
    <name type="scientific">Scleropages formosus</name>
    <name type="common">Asian bonytongue</name>
    <name type="synonym">Osteoglossum formosum</name>
    <dbReference type="NCBI Taxonomy" id="113540"/>
    <lineage>
        <taxon>Eukaryota</taxon>
        <taxon>Metazoa</taxon>
        <taxon>Chordata</taxon>
        <taxon>Craniata</taxon>
        <taxon>Vertebrata</taxon>
        <taxon>Euteleostomi</taxon>
        <taxon>Actinopterygii</taxon>
        <taxon>Neopterygii</taxon>
        <taxon>Teleostei</taxon>
        <taxon>Osteoglossocephala</taxon>
        <taxon>Osteoglossomorpha</taxon>
        <taxon>Osteoglossiformes</taxon>
        <taxon>Osteoglossidae</taxon>
        <taxon>Scleropages</taxon>
    </lineage>
</organism>
<feature type="signal peptide" evidence="10">
    <location>
        <begin position="1"/>
        <end position="24"/>
    </location>
</feature>
<evidence type="ECO:0000256" key="8">
    <source>
        <dbReference type="ARBA" id="ARBA00023319"/>
    </source>
</evidence>
<dbReference type="Gene3D" id="2.60.40.10">
    <property type="entry name" value="Immunoglobulins"/>
    <property type="match status" value="3"/>
</dbReference>
<dbReference type="PROSITE" id="PS50835">
    <property type="entry name" value="IG_LIKE"/>
    <property type="match status" value="3"/>
</dbReference>
<reference evidence="12" key="3">
    <citation type="submission" date="2025-09" db="UniProtKB">
        <authorList>
            <consortium name="Ensembl"/>
        </authorList>
    </citation>
    <scope>IDENTIFICATION</scope>
</reference>
<evidence type="ECO:0000256" key="3">
    <source>
        <dbReference type="ARBA" id="ARBA00022729"/>
    </source>
</evidence>
<feature type="transmembrane region" description="Helical" evidence="9">
    <location>
        <begin position="339"/>
        <end position="362"/>
    </location>
</feature>
<name>A0A8C9SMF8_SCLFO</name>
<dbReference type="GO" id="GO:0016020">
    <property type="term" value="C:membrane"/>
    <property type="evidence" value="ECO:0007669"/>
    <property type="project" value="UniProtKB-SubCell"/>
</dbReference>
<keyword evidence="8" id="KW-0393">Immunoglobulin domain</keyword>
<dbReference type="GeneID" id="108933064"/>
<dbReference type="SUPFAM" id="SSF48726">
    <property type="entry name" value="Immunoglobulin"/>
    <property type="match status" value="3"/>
</dbReference>
<dbReference type="InterPro" id="IPR013783">
    <property type="entry name" value="Ig-like_fold"/>
</dbReference>
<comment type="subcellular location">
    <subcellularLocation>
        <location evidence="1">Membrane</location>
        <topology evidence="1">Single-pass membrane protein</topology>
    </subcellularLocation>
</comment>
<evidence type="ECO:0000256" key="6">
    <source>
        <dbReference type="ARBA" id="ARBA00023157"/>
    </source>
</evidence>
<sequence>MSKSALQQCLQLWLSLLIASPIQGKVVAHPHVQVPVDRPVTLSCNLTLTRDEKLKQVRWLDGRNVTFLTYLPRQRPSITDPEHVVLTTATRDSSAITIRRAGPIDEGCYTCQFDVFPTGMQEGQTCLTLTATPSSNGNVTAVSGKAATLSCRYGLPKRVQQVLWMKAAAQGELSDVASFAKRGEPTVLNPLRGRVSISRTLDESHLSIKPVRMEDEGCYVCEFHAYPEGIKSASACLTVYVLPRPQVNHKTVSDGVIEANCTALARPAAEVVWNVEGDNRTLGPPAISSFRQSDGTTLVVSTLSLRTEILRDQSVKCLVHHRGLESAISVSMNTKIGKALTILIAITSIAAIILMCLCFCLWKCFLHKGD</sequence>
<dbReference type="InterPro" id="IPR013162">
    <property type="entry name" value="CD80_C2-set"/>
</dbReference>
<dbReference type="InterPro" id="IPR036179">
    <property type="entry name" value="Ig-like_dom_sf"/>
</dbReference>
<reference evidence="12" key="2">
    <citation type="submission" date="2025-08" db="UniProtKB">
        <authorList>
            <consortium name="Ensembl"/>
        </authorList>
    </citation>
    <scope>IDENTIFICATION</scope>
</reference>
<keyword evidence="3 10" id="KW-0732">Signal</keyword>
<evidence type="ECO:0000256" key="10">
    <source>
        <dbReference type="SAM" id="SignalP"/>
    </source>
</evidence>
<dbReference type="InterPro" id="IPR013106">
    <property type="entry name" value="Ig_V-set"/>
</dbReference>
<feature type="chain" id="PRO_5034118345" evidence="10">
    <location>
        <begin position="25"/>
        <end position="370"/>
    </location>
</feature>
<dbReference type="OrthoDB" id="8749387at2759"/>
<keyword evidence="5 9" id="KW-0472">Membrane</keyword>
<dbReference type="InterPro" id="IPR003599">
    <property type="entry name" value="Ig_sub"/>
</dbReference>
<proteinExistence type="predicted"/>
<dbReference type="SMART" id="SM00409">
    <property type="entry name" value="IG"/>
    <property type="match status" value="2"/>
</dbReference>
<dbReference type="GO" id="GO:0098632">
    <property type="term" value="F:cell-cell adhesion mediator activity"/>
    <property type="evidence" value="ECO:0007669"/>
    <property type="project" value="InterPro"/>
</dbReference>
<keyword evidence="2 9" id="KW-0812">Transmembrane</keyword>
<feature type="domain" description="Ig-like" evidence="11">
    <location>
        <begin position="21"/>
        <end position="128"/>
    </location>
</feature>
<dbReference type="InterPro" id="IPR047164">
    <property type="entry name" value="OX2G-like"/>
</dbReference>
<evidence type="ECO:0000256" key="4">
    <source>
        <dbReference type="ARBA" id="ARBA00022989"/>
    </source>
</evidence>
<accession>A0A8C9SMF8</accession>
<evidence type="ECO:0000259" key="11">
    <source>
        <dbReference type="PROSITE" id="PS50835"/>
    </source>
</evidence>
<dbReference type="Pfam" id="PF08205">
    <property type="entry name" value="C2-set_2"/>
    <property type="match status" value="1"/>
</dbReference>
<evidence type="ECO:0000256" key="1">
    <source>
        <dbReference type="ARBA" id="ARBA00004167"/>
    </source>
</evidence>
<dbReference type="GeneTree" id="ENSGT00940000164706"/>
<dbReference type="Ensembl" id="ENSSFOT00015036158.2">
    <property type="protein sequence ID" value="ENSSFOP00015035769.1"/>
    <property type="gene ID" value="ENSSFOG00015022781.2"/>
</dbReference>
<dbReference type="Proteomes" id="UP000694397">
    <property type="component" value="Chromosome 1"/>
</dbReference>
<evidence type="ECO:0000313" key="12">
    <source>
        <dbReference type="Ensembl" id="ENSSFOP00015035769.1"/>
    </source>
</evidence>
<evidence type="ECO:0000256" key="2">
    <source>
        <dbReference type="ARBA" id="ARBA00022692"/>
    </source>
</evidence>
<keyword evidence="6" id="KW-1015">Disulfide bond</keyword>
<evidence type="ECO:0000256" key="5">
    <source>
        <dbReference type="ARBA" id="ARBA00023136"/>
    </source>
</evidence>
<keyword evidence="13" id="KW-1185">Reference proteome</keyword>
<protein>
    <submittedName>
        <fullName evidence="12">Zgc:113337</fullName>
    </submittedName>
</protein>
<dbReference type="KEGG" id="sfm:108933064"/>
<dbReference type="PANTHER" id="PTHR46841">
    <property type="entry name" value="OX-2 MEMBRANE GLYCOPROTEIN"/>
    <property type="match status" value="1"/>
</dbReference>